<sequence>MIRLTNFYKILLNGLLMGVIFWCCQSFDLSMKSITLSIFLMIFWDIIVMAYYGYKHTLFSTNKLSFSVNQKLISILFVTIIILSGIFLIN</sequence>
<evidence type="ECO:0000313" key="3">
    <source>
        <dbReference type="Proteomes" id="UP000295756"/>
    </source>
</evidence>
<keyword evidence="1" id="KW-1133">Transmembrane helix</keyword>
<feature type="transmembrane region" description="Helical" evidence="1">
    <location>
        <begin position="36"/>
        <end position="52"/>
    </location>
</feature>
<evidence type="ECO:0000313" key="2">
    <source>
        <dbReference type="EMBL" id="QBR46737.1"/>
    </source>
</evidence>
<reference evidence="2 3" key="1">
    <citation type="submission" date="2019-03" db="EMBL/GenBank/DDBJ databases">
        <title>Complete Genome Sequence of Leuconostoc kimchii strain NKJ218 Isolated from Homemade Kimchi.</title>
        <authorList>
            <person name="Jung J.Y."/>
            <person name="Jin H.M."/>
            <person name="Jung J.-W."/>
            <person name="Lee S.-Y."/>
            <person name="Ryu B.-G."/>
            <person name="Han S.-S."/>
            <person name="Kang H.K."/>
            <person name="Choi H.W."/>
            <person name="Chung E.J."/>
            <person name="Choi K.-M."/>
        </authorList>
    </citation>
    <scope>NUCLEOTIDE SEQUENCE [LARGE SCALE GENOMIC DNA]</scope>
    <source>
        <strain evidence="2 3">NKJ218</strain>
    </source>
</reference>
<organism evidence="2 3">
    <name type="scientific">Leuconostoc kimchii</name>
    <dbReference type="NCBI Taxonomy" id="136609"/>
    <lineage>
        <taxon>Bacteria</taxon>
        <taxon>Bacillati</taxon>
        <taxon>Bacillota</taxon>
        <taxon>Bacilli</taxon>
        <taxon>Lactobacillales</taxon>
        <taxon>Lactobacillaceae</taxon>
        <taxon>Leuconostoc</taxon>
    </lineage>
</organism>
<protein>
    <submittedName>
        <fullName evidence="2">Uncharacterized protein</fullName>
    </submittedName>
</protein>
<feature type="transmembrane region" description="Helical" evidence="1">
    <location>
        <begin position="72"/>
        <end position="89"/>
    </location>
</feature>
<gene>
    <name evidence="2" type="ORF">EW139_00805</name>
</gene>
<name>A0ABX5SHA5_9LACO</name>
<feature type="transmembrane region" description="Helical" evidence="1">
    <location>
        <begin position="6"/>
        <end position="24"/>
    </location>
</feature>
<keyword evidence="1" id="KW-0812">Transmembrane</keyword>
<keyword evidence="1" id="KW-0472">Membrane</keyword>
<proteinExistence type="predicted"/>
<dbReference type="EMBL" id="CP037939">
    <property type="protein sequence ID" value="QBR46737.1"/>
    <property type="molecule type" value="Genomic_DNA"/>
</dbReference>
<accession>A0ABX5SHA5</accession>
<keyword evidence="3" id="KW-1185">Reference proteome</keyword>
<dbReference type="Proteomes" id="UP000295756">
    <property type="component" value="Chromosome"/>
</dbReference>
<evidence type="ECO:0000256" key="1">
    <source>
        <dbReference type="SAM" id="Phobius"/>
    </source>
</evidence>